<evidence type="ECO:0000313" key="1">
    <source>
        <dbReference type="EMBL" id="KAJ0020009.1"/>
    </source>
</evidence>
<name>A0ACC0XNB2_9ROSI</name>
<accession>A0ACC0XNB2</accession>
<organism evidence="1 2">
    <name type="scientific">Pistacia integerrima</name>
    <dbReference type="NCBI Taxonomy" id="434235"/>
    <lineage>
        <taxon>Eukaryota</taxon>
        <taxon>Viridiplantae</taxon>
        <taxon>Streptophyta</taxon>
        <taxon>Embryophyta</taxon>
        <taxon>Tracheophyta</taxon>
        <taxon>Spermatophyta</taxon>
        <taxon>Magnoliopsida</taxon>
        <taxon>eudicotyledons</taxon>
        <taxon>Gunneridae</taxon>
        <taxon>Pentapetalae</taxon>
        <taxon>rosids</taxon>
        <taxon>malvids</taxon>
        <taxon>Sapindales</taxon>
        <taxon>Anacardiaceae</taxon>
        <taxon>Pistacia</taxon>
    </lineage>
</organism>
<proteinExistence type="predicted"/>
<dbReference type="Proteomes" id="UP001163603">
    <property type="component" value="Chromosome 11"/>
</dbReference>
<reference evidence="2" key="1">
    <citation type="journal article" date="2023" name="G3 (Bethesda)">
        <title>Genome assembly and association tests identify interacting loci associated with vigor, precocity, and sex in interspecific pistachio rootstocks.</title>
        <authorList>
            <person name="Palmer W."/>
            <person name="Jacygrad E."/>
            <person name="Sagayaradj S."/>
            <person name="Cavanaugh K."/>
            <person name="Han R."/>
            <person name="Bertier L."/>
            <person name="Beede B."/>
            <person name="Kafkas S."/>
            <person name="Golino D."/>
            <person name="Preece J."/>
            <person name="Michelmore R."/>
        </authorList>
    </citation>
    <scope>NUCLEOTIDE SEQUENCE [LARGE SCALE GENOMIC DNA]</scope>
</reference>
<dbReference type="EMBL" id="CM047746">
    <property type="protein sequence ID" value="KAJ0020009.1"/>
    <property type="molecule type" value="Genomic_DNA"/>
</dbReference>
<protein>
    <submittedName>
        <fullName evidence="1">Uncharacterized protein</fullName>
    </submittedName>
</protein>
<keyword evidence="2" id="KW-1185">Reference proteome</keyword>
<evidence type="ECO:0000313" key="2">
    <source>
        <dbReference type="Proteomes" id="UP001163603"/>
    </source>
</evidence>
<gene>
    <name evidence="1" type="ORF">Pint_32792</name>
</gene>
<comment type="caution">
    <text evidence="1">The sequence shown here is derived from an EMBL/GenBank/DDBJ whole genome shotgun (WGS) entry which is preliminary data.</text>
</comment>
<sequence length="122" mass="13488">MDRIPDHLMISKGVTFKRAVLSESKNLLYGTGGLRSAIEGRGILQVPRVSDGVLGRLGFWRGYLAAIGGRNKSYLSDLNHALANPRISRFFSRNAPKNKKSMALFFLSVVFATIYCLVLTIV</sequence>